<dbReference type="RefSeq" id="WP_217779907.1">
    <property type="nucleotide sequence ID" value="NZ_JAHRWL010000003.1"/>
</dbReference>
<keyword evidence="2" id="KW-0238">DNA-binding</keyword>
<organism evidence="5 6">
    <name type="scientific">Thalassococcus arenae</name>
    <dbReference type="NCBI Taxonomy" id="2851652"/>
    <lineage>
        <taxon>Bacteria</taxon>
        <taxon>Pseudomonadati</taxon>
        <taxon>Pseudomonadota</taxon>
        <taxon>Alphaproteobacteria</taxon>
        <taxon>Rhodobacterales</taxon>
        <taxon>Roseobacteraceae</taxon>
        <taxon>Thalassococcus</taxon>
    </lineage>
</organism>
<dbReference type="NCBIfam" id="TIGR00229">
    <property type="entry name" value="sensory_box"/>
    <property type="match status" value="1"/>
</dbReference>
<keyword evidence="1" id="KW-0805">Transcription regulation</keyword>
<name>A0ABS6ND66_9RHOB</name>
<reference evidence="5" key="1">
    <citation type="submission" date="2021-06" db="EMBL/GenBank/DDBJ databases">
        <title>Thalassococcus sp. CAU 1522 isolated from sea sand, Republic of Korea.</title>
        <authorList>
            <person name="Kim W."/>
        </authorList>
    </citation>
    <scope>NUCLEOTIDE SEQUENCE</scope>
    <source>
        <strain evidence="5">CAU 1522</strain>
    </source>
</reference>
<dbReference type="PANTHER" id="PTHR44688">
    <property type="entry name" value="DNA-BINDING TRANSCRIPTIONAL ACTIVATOR DEVR_DOSR"/>
    <property type="match status" value="1"/>
</dbReference>
<gene>
    <name evidence="5" type="ORF">KUH32_17260</name>
</gene>
<dbReference type="Proteomes" id="UP001166293">
    <property type="component" value="Unassembled WGS sequence"/>
</dbReference>
<protein>
    <submittedName>
        <fullName evidence="5">PAS and helix-turn-helix domain-containing protein</fullName>
    </submittedName>
</protein>
<keyword evidence="6" id="KW-1185">Reference proteome</keyword>
<dbReference type="InterPro" id="IPR000014">
    <property type="entry name" value="PAS"/>
</dbReference>
<evidence type="ECO:0000256" key="2">
    <source>
        <dbReference type="ARBA" id="ARBA00023125"/>
    </source>
</evidence>
<evidence type="ECO:0000256" key="3">
    <source>
        <dbReference type="ARBA" id="ARBA00023163"/>
    </source>
</evidence>
<feature type="domain" description="HTH luxR-type" evidence="4">
    <location>
        <begin position="115"/>
        <end position="180"/>
    </location>
</feature>
<proteinExistence type="predicted"/>
<dbReference type="InterPro" id="IPR000792">
    <property type="entry name" value="Tscrpt_reg_LuxR_C"/>
</dbReference>
<sequence length="181" mass="20340">MQDLATLAFDHAPVGLIYSEDRVIRRCNPAFARMFEYPHDAFEGRSLSFLYPSDAEFERIGRLGAEKMSGSGRYRDERIMRRASGELFWCRVRGQSLEAATPFARAVWSFADISESRPATGLTTRERQVAKMLAEGLTSKEIARGLGISPRTVEVHRSRLMAKFNARNSLELVAQLAGIPL</sequence>
<evidence type="ECO:0000313" key="5">
    <source>
        <dbReference type="EMBL" id="MBV2361515.1"/>
    </source>
</evidence>
<evidence type="ECO:0000259" key="4">
    <source>
        <dbReference type="PROSITE" id="PS50043"/>
    </source>
</evidence>
<accession>A0ABS6ND66</accession>
<dbReference type="Pfam" id="PF00196">
    <property type="entry name" value="GerE"/>
    <property type="match status" value="1"/>
</dbReference>
<keyword evidence="3" id="KW-0804">Transcription</keyword>
<dbReference type="CDD" id="cd06170">
    <property type="entry name" value="LuxR_C_like"/>
    <property type="match status" value="1"/>
</dbReference>
<dbReference type="PROSITE" id="PS50043">
    <property type="entry name" value="HTH_LUXR_2"/>
    <property type="match status" value="1"/>
</dbReference>
<dbReference type="PROSITE" id="PS00622">
    <property type="entry name" value="HTH_LUXR_1"/>
    <property type="match status" value="1"/>
</dbReference>
<evidence type="ECO:0000313" key="6">
    <source>
        <dbReference type="Proteomes" id="UP001166293"/>
    </source>
</evidence>
<comment type="caution">
    <text evidence="5">The sequence shown here is derived from an EMBL/GenBank/DDBJ whole genome shotgun (WGS) entry which is preliminary data.</text>
</comment>
<evidence type="ECO:0000256" key="1">
    <source>
        <dbReference type="ARBA" id="ARBA00023015"/>
    </source>
</evidence>
<dbReference type="EMBL" id="JAHRWL010000003">
    <property type="protein sequence ID" value="MBV2361515.1"/>
    <property type="molecule type" value="Genomic_DNA"/>
</dbReference>
<dbReference type="PANTHER" id="PTHR44688:SF16">
    <property type="entry name" value="DNA-BINDING TRANSCRIPTIONAL ACTIVATOR DEVR_DOSR"/>
    <property type="match status" value="1"/>
</dbReference>
<dbReference type="CDD" id="cd00130">
    <property type="entry name" value="PAS"/>
    <property type="match status" value="1"/>
</dbReference>
<dbReference type="SMART" id="SM00421">
    <property type="entry name" value="HTH_LUXR"/>
    <property type="match status" value="1"/>
</dbReference>
<dbReference type="Pfam" id="PF13426">
    <property type="entry name" value="PAS_9"/>
    <property type="match status" value="1"/>
</dbReference>